<evidence type="ECO:0000313" key="2">
    <source>
        <dbReference type="Proteomes" id="UP001501671"/>
    </source>
</evidence>
<keyword evidence="2" id="KW-1185">Reference proteome</keyword>
<comment type="caution">
    <text evidence="1">The sequence shown here is derived from an EMBL/GenBank/DDBJ whole genome shotgun (WGS) entry which is preliminary data.</text>
</comment>
<organism evidence="1 2">
    <name type="scientific">Pigmentiphaga soli</name>
    <dbReference type="NCBI Taxonomy" id="1007095"/>
    <lineage>
        <taxon>Bacteria</taxon>
        <taxon>Pseudomonadati</taxon>
        <taxon>Pseudomonadota</taxon>
        <taxon>Betaproteobacteria</taxon>
        <taxon>Burkholderiales</taxon>
        <taxon>Alcaligenaceae</taxon>
        <taxon>Pigmentiphaga</taxon>
    </lineage>
</organism>
<reference evidence="2" key="1">
    <citation type="journal article" date="2019" name="Int. J. Syst. Evol. Microbiol.">
        <title>The Global Catalogue of Microorganisms (GCM) 10K type strain sequencing project: providing services to taxonomists for standard genome sequencing and annotation.</title>
        <authorList>
            <consortium name="The Broad Institute Genomics Platform"/>
            <consortium name="The Broad Institute Genome Sequencing Center for Infectious Disease"/>
            <person name="Wu L."/>
            <person name="Ma J."/>
        </authorList>
    </citation>
    <scope>NUCLEOTIDE SEQUENCE [LARGE SCALE GENOMIC DNA]</scope>
    <source>
        <strain evidence="2">JCM 17666</strain>
    </source>
</reference>
<gene>
    <name evidence="1" type="ORF">GCM10023144_12790</name>
</gene>
<sequence length="71" mass="7455">MRRGVGGLHDDGQVGEAAVGLDAGQQARAAHARHPALEQREVELHAAVLQDVPCLFGIAHAAHPVGRQMFG</sequence>
<proteinExistence type="predicted"/>
<dbReference type="Proteomes" id="UP001501671">
    <property type="component" value="Unassembled WGS sequence"/>
</dbReference>
<accession>A0ABP8GNX8</accession>
<dbReference type="EMBL" id="BAABFO010000005">
    <property type="protein sequence ID" value="GAA4327784.1"/>
    <property type="molecule type" value="Genomic_DNA"/>
</dbReference>
<evidence type="ECO:0000313" key="1">
    <source>
        <dbReference type="EMBL" id="GAA4327784.1"/>
    </source>
</evidence>
<name>A0ABP8GNX8_9BURK</name>
<protein>
    <submittedName>
        <fullName evidence="1">Uncharacterized protein</fullName>
    </submittedName>
</protein>